<reference evidence="6" key="2">
    <citation type="submission" date="2025-08" db="UniProtKB">
        <authorList>
            <consortium name="Ensembl"/>
        </authorList>
    </citation>
    <scope>IDENTIFICATION</scope>
</reference>
<evidence type="ECO:0000256" key="3">
    <source>
        <dbReference type="PROSITE-ProRule" id="PRU00176"/>
    </source>
</evidence>
<protein>
    <recommendedName>
        <fullName evidence="5">RRM domain-containing protein</fullName>
    </recommendedName>
</protein>
<dbReference type="Ensembl" id="ENSMGAT00000011148.2">
    <property type="protein sequence ID" value="ENSMGAP00000010297.2"/>
    <property type="gene ID" value="ENSMGAG00000009940.2"/>
</dbReference>
<keyword evidence="1" id="KW-0677">Repeat</keyword>
<dbReference type="Bgee" id="ENSMGAG00000009940">
    <property type="expression patterns" value="Expressed in heart and 17 other cell types or tissues"/>
</dbReference>
<dbReference type="GO" id="GO:0003723">
    <property type="term" value="F:RNA binding"/>
    <property type="evidence" value="ECO:0007669"/>
    <property type="project" value="UniProtKB-UniRule"/>
</dbReference>
<evidence type="ECO:0000256" key="2">
    <source>
        <dbReference type="ARBA" id="ARBA00022884"/>
    </source>
</evidence>
<dbReference type="Proteomes" id="UP000001645">
    <property type="component" value="Chromosome 4"/>
</dbReference>
<dbReference type="Gene3D" id="3.30.70.330">
    <property type="match status" value="3"/>
</dbReference>
<evidence type="ECO:0000256" key="1">
    <source>
        <dbReference type="ARBA" id="ARBA00022737"/>
    </source>
</evidence>
<evidence type="ECO:0000313" key="6">
    <source>
        <dbReference type="Ensembl" id="ENSMGAP00000010297.2"/>
    </source>
</evidence>
<evidence type="ECO:0000256" key="4">
    <source>
        <dbReference type="SAM" id="MobiDB-lite"/>
    </source>
</evidence>
<dbReference type="SMART" id="SM00360">
    <property type="entry name" value="RRM"/>
    <property type="match status" value="3"/>
</dbReference>
<proteinExistence type="predicted"/>
<dbReference type="PROSITE" id="PS50102">
    <property type="entry name" value="RRM"/>
    <property type="match status" value="1"/>
</dbReference>
<evidence type="ECO:0000259" key="5">
    <source>
        <dbReference type="PROSITE" id="PS50102"/>
    </source>
</evidence>
<dbReference type="InterPro" id="IPR035979">
    <property type="entry name" value="RBD_domain_sf"/>
</dbReference>
<name>G1NC61_MELGA</name>
<dbReference type="AlphaFoldDB" id="G1NC61"/>
<organism evidence="6 7">
    <name type="scientific">Meleagris gallopavo</name>
    <name type="common">Wild turkey</name>
    <dbReference type="NCBI Taxonomy" id="9103"/>
    <lineage>
        <taxon>Eukaryota</taxon>
        <taxon>Metazoa</taxon>
        <taxon>Chordata</taxon>
        <taxon>Craniata</taxon>
        <taxon>Vertebrata</taxon>
        <taxon>Euteleostomi</taxon>
        <taxon>Archelosauria</taxon>
        <taxon>Archosauria</taxon>
        <taxon>Dinosauria</taxon>
        <taxon>Saurischia</taxon>
        <taxon>Theropoda</taxon>
        <taxon>Coelurosauria</taxon>
        <taxon>Aves</taxon>
        <taxon>Neognathae</taxon>
        <taxon>Galloanserae</taxon>
        <taxon>Galliformes</taxon>
        <taxon>Phasianidae</taxon>
        <taxon>Meleagridinae</taxon>
        <taxon>Meleagris</taxon>
    </lineage>
</organism>
<dbReference type="InParanoid" id="G1NC61"/>
<evidence type="ECO:0000313" key="7">
    <source>
        <dbReference type="Proteomes" id="UP000001645"/>
    </source>
</evidence>
<keyword evidence="2 3" id="KW-0694">RNA-binding</keyword>
<feature type="region of interest" description="Disordered" evidence="4">
    <location>
        <begin position="1"/>
        <end position="29"/>
    </location>
</feature>
<dbReference type="HOGENOM" id="CLU_032003_0_0_1"/>
<dbReference type="InterPro" id="IPR050666">
    <property type="entry name" value="ESRP"/>
</dbReference>
<dbReference type="SUPFAM" id="SSF54928">
    <property type="entry name" value="RNA-binding domain, RBD"/>
    <property type="match status" value="3"/>
</dbReference>
<accession>G1NC61</accession>
<dbReference type="PANTHER" id="PTHR13976">
    <property type="entry name" value="HETEROGENEOUS NUCLEAR RIBONUCLEOPROTEIN-RELATED"/>
    <property type="match status" value="1"/>
</dbReference>
<feature type="domain" description="RRM" evidence="5">
    <location>
        <begin position="220"/>
        <end position="302"/>
    </location>
</feature>
<dbReference type="InterPro" id="IPR012677">
    <property type="entry name" value="Nucleotide-bd_a/b_plait_sf"/>
</dbReference>
<reference evidence="6 7" key="1">
    <citation type="journal article" date="2010" name="PLoS Biol.">
        <title>Multi-platform next-generation sequencing of the domestic turkey (Meleagris gallopavo): genome assembly and analysis.</title>
        <authorList>
            <person name="Dalloul R.A."/>
            <person name="Long J.A."/>
            <person name="Zimin A.V."/>
            <person name="Aslam L."/>
            <person name="Beal K."/>
            <person name="Blomberg L.A."/>
            <person name="Bouffard P."/>
            <person name="Burt D.W."/>
            <person name="Crasta O."/>
            <person name="Crooijmans R.P."/>
            <person name="Cooper K."/>
            <person name="Coulombe R.A."/>
            <person name="De S."/>
            <person name="Delany M.E."/>
            <person name="Dodgson J.B."/>
            <person name="Dong J.J."/>
            <person name="Evans C."/>
            <person name="Frederickson K.M."/>
            <person name="Flicek P."/>
            <person name="Florea L."/>
            <person name="Folkerts O."/>
            <person name="Groenen M.A."/>
            <person name="Harkins T.T."/>
            <person name="Herrero J."/>
            <person name="Hoffmann S."/>
            <person name="Megens H.J."/>
            <person name="Jiang A."/>
            <person name="de Jong P."/>
            <person name="Kaiser P."/>
            <person name="Kim H."/>
            <person name="Kim K.W."/>
            <person name="Kim S."/>
            <person name="Langenberger D."/>
            <person name="Lee M.K."/>
            <person name="Lee T."/>
            <person name="Mane S."/>
            <person name="Marcais G."/>
            <person name="Marz M."/>
            <person name="McElroy A.P."/>
            <person name="Modise T."/>
            <person name="Nefedov M."/>
            <person name="Notredame C."/>
            <person name="Paton I.R."/>
            <person name="Payne W.S."/>
            <person name="Pertea G."/>
            <person name="Prickett D."/>
            <person name="Puiu D."/>
            <person name="Qioa D."/>
            <person name="Raineri E."/>
            <person name="Ruffier M."/>
            <person name="Salzberg S.L."/>
            <person name="Schatz M.C."/>
            <person name="Scheuring C."/>
            <person name="Schmidt C.J."/>
            <person name="Schroeder S."/>
            <person name="Searle S.M."/>
            <person name="Smith E.J."/>
            <person name="Smith J."/>
            <person name="Sonstegard T.S."/>
            <person name="Stadler P.F."/>
            <person name="Tafer H."/>
            <person name="Tu Z.J."/>
            <person name="Van Tassell C.P."/>
            <person name="Vilella A.J."/>
            <person name="Williams K.P."/>
            <person name="Yorke J.A."/>
            <person name="Zhang L."/>
            <person name="Zhang H.B."/>
            <person name="Zhang X."/>
            <person name="Zhang Y."/>
            <person name="Reed K.M."/>
        </authorList>
    </citation>
    <scope>NUCLEOTIDE SEQUENCE [LARGE SCALE GENOMIC DNA]</scope>
</reference>
<dbReference type="GeneTree" id="ENSGT00940000158529"/>
<gene>
    <name evidence="6" type="primary">GRSF1</name>
</gene>
<sequence>MALGWQVVDSPTQEGQLAEQDPELPKEENEDSVFLIRAHGFPFACTKKEMMAFFDSCKIRNGENGIHFLLNRDGRRRGDALIELESKADVQKALEKNLRYMGTRYVKVHEIHDKDVDGLLQSLRYESQVMSDGVVLLRGLPFDSTEDDIADFFAGLRITDITFVYRGERKTGEAYVQFAAPEMVAKVLMMFLLPSTEVASEAAESSGPSSQTGSILSSLRAVHVRGFPTQVSAQDIIDFFAPLRPRRILIEYNSDGVATGEADVHFESYDDAVTAMAKERAQLQFGAVEVFLKEHPKASGHH</sequence>
<keyword evidence="7" id="KW-1185">Reference proteome</keyword>
<dbReference type="InterPro" id="IPR000504">
    <property type="entry name" value="RRM_dom"/>
</dbReference>
<reference evidence="6" key="3">
    <citation type="submission" date="2025-09" db="UniProtKB">
        <authorList>
            <consortium name="Ensembl"/>
        </authorList>
    </citation>
    <scope>IDENTIFICATION</scope>
</reference>